<feature type="domain" description="GST C-terminal" evidence="6">
    <location>
        <begin position="85"/>
        <end position="212"/>
    </location>
</feature>
<reference evidence="7" key="1">
    <citation type="submission" date="2023-10" db="EMBL/GenBank/DDBJ databases">
        <title>Genome assembly of Pristionchus species.</title>
        <authorList>
            <person name="Yoshida K."/>
            <person name="Sommer R.J."/>
        </authorList>
    </citation>
    <scope>NUCLEOTIDE SEQUENCE</scope>
    <source>
        <strain evidence="7">RS5133</strain>
    </source>
</reference>
<comment type="catalytic activity">
    <reaction evidence="4">
        <text>RX + glutathione = an S-substituted glutathione + a halide anion + H(+)</text>
        <dbReference type="Rhea" id="RHEA:16437"/>
        <dbReference type="ChEBI" id="CHEBI:15378"/>
        <dbReference type="ChEBI" id="CHEBI:16042"/>
        <dbReference type="ChEBI" id="CHEBI:17792"/>
        <dbReference type="ChEBI" id="CHEBI:57925"/>
        <dbReference type="ChEBI" id="CHEBI:90779"/>
        <dbReference type="EC" id="2.5.1.18"/>
    </reaction>
</comment>
<dbReference type="PANTHER" id="PTHR11571:SF224">
    <property type="entry name" value="HEMATOPOIETIC PROSTAGLANDIN D SYNTHASE"/>
    <property type="match status" value="1"/>
</dbReference>
<dbReference type="Gene3D" id="1.20.1050.10">
    <property type="match status" value="1"/>
</dbReference>
<evidence type="ECO:0000256" key="3">
    <source>
        <dbReference type="ARBA" id="ARBA00038317"/>
    </source>
</evidence>
<dbReference type="Gene3D" id="3.40.30.10">
    <property type="entry name" value="Glutaredoxin"/>
    <property type="match status" value="1"/>
</dbReference>
<comment type="similarity">
    <text evidence="3">Belongs to the GST superfamily. Sigma family.</text>
</comment>
<keyword evidence="8" id="KW-1185">Reference proteome</keyword>
<dbReference type="Pfam" id="PF02798">
    <property type="entry name" value="GST_N"/>
    <property type="match status" value="1"/>
</dbReference>
<dbReference type="SUPFAM" id="SSF47616">
    <property type="entry name" value="GST C-terminal domain-like"/>
    <property type="match status" value="1"/>
</dbReference>
<dbReference type="SUPFAM" id="SSF52833">
    <property type="entry name" value="Thioredoxin-like"/>
    <property type="match status" value="1"/>
</dbReference>
<evidence type="ECO:0000313" key="8">
    <source>
        <dbReference type="Proteomes" id="UP001432322"/>
    </source>
</evidence>
<dbReference type="PROSITE" id="PS50405">
    <property type="entry name" value="GST_CTER"/>
    <property type="match status" value="1"/>
</dbReference>
<evidence type="ECO:0000259" key="6">
    <source>
        <dbReference type="PROSITE" id="PS50405"/>
    </source>
</evidence>
<comment type="caution">
    <text evidence="7">The sequence shown here is derived from an EMBL/GenBank/DDBJ whole genome shotgun (WGS) entry which is preliminary data.</text>
</comment>
<dbReference type="InterPro" id="IPR040079">
    <property type="entry name" value="Glutathione_S-Trfase"/>
</dbReference>
<evidence type="ECO:0000259" key="5">
    <source>
        <dbReference type="PROSITE" id="PS50404"/>
    </source>
</evidence>
<dbReference type="InterPro" id="IPR004046">
    <property type="entry name" value="GST_C"/>
</dbReference>
<dbReference type="FunFam" id="3.40.30.10:FF:000258">
    <property type="entry name" value="Glutathione S-transferase"/>
    <property type="match status" value="1"/>
</dbReference>
<dbReference type="InterPro" id="IPR010987">
    <property type="entry name" value="Glutathione-S-Trfase_C-like"/>
</dbReference>
<proteinExistence type="inferred from homology"/>
<evidence type="ECO:0000256" key="4">
    <source>
        <dbReference type="ARBA" id="ARBA00047960"/>
    </source>
</evidence>
<accession>A0AAV5VSW3</accession>
<feature type="domain" description="GST N-terminal" evidence="5">
    <location>
        <begin position="6"/>
        <end position="83"/>
    </location>
</feature>
<dbReference type="SFLD" id="SFLDS00019">
    <property type="entry name" value="Glutathione_Transferase_(cytos"/>
    <property type="match status" value="1"/>
</dbReference>
<dbReference type="CDD" id="cd03192">
    <property type="entry name" value="GST_C_Sigma_like"/>
    <property type="match status" value="1"/>
</dbReference>
<dbReference type="AlphaFoldDB" id="A0AAV5VSW3"/>
<feature type="non-terminal residue" evidence="7">
    <location>
        <position position="1"/>
    </location>
</feature>
<dbReference type="SFLD" id="SFLDG00363">
    <property type="entry name" value="AMPS_(cytGST):_Alpha-__Mu-__Pi"/>
    <property type="match status" value="1"/>
</dbReference>
<evidence type="ECO:0000313" key="7">
    <source>
        <dbReference type="EMBL" id="GMT22533.1"/>
    </source>
</evidence>
<dbReference type="PANTHER" id="PTHR11571">
    <property type="entry name" value="GLUTATHIONE S-TRANSFERASE"/>
    <property type="match status" value="1"/>
</dbReference>
<evidence type="ECO:0000256" key="2">
    <source>
        <dbReference type="ARBA" id="ARBA00022679"/>
    </source>
</evidence>
<dbReference type="InterPro" id="IPR004045">
    <property type="entry name" value="Glutathione_S-Trfase_N"/>
</dbReference>
<dbReference type="PROSITE" id="PS50404">
    <property type="entry name" value="GST_NTER"/>
    <property type="match status" value="1"/>
</dbReference>
<protein>
    <recommendedName>
        <fullName evidence="1">glutathione transferase</fullName>
        <ecNumber evidence="1">2.5.1.18</ecNumber>
    </recommendedName>
</protein>
<dbReference type="GO" id="GO:0004364">
    <property type="term" value="F:glutathione transferase activity"/>
    <property type="evidence" value="ECO:0007669"/>
    <property type="project" value="UniProtKB-EC"/>
</dbReference>
<sequence length="212" mass="23808">SKSEMPSYKLNYFDARGYAEVSRQLFVLSDTPYEDNRIPRDQWPELKKTMPFGNIPVLEVDGKQLPQSLAIARYLAKQFGFYGKTAFESAWVDAIADQFKDCLTEIRPFLFVAKSDGNEAEKERMKKEVALPAIEKHFGLLEKAAKNNGANGHFVGESLTFVDLLVSDFVGTFEAFLPGFSAPYPAVTSIRAKTIATPKIKEWIAKRNVTPT</sequence>
<dbReference type="GO" id="GO:0006749">
    <property type="term" value="P:glutathione metabolic process"/>
    <property type="evidence" value="ECO:0007669"/>
    <property type="project" value="TreeGrafter"/>
</dbReference>
<dbReference type="FunFam" id="1.20.1050.10:FF:000044">
    <property type="entry name" value="Glutathione S-transferase"/>
    <property type="match status" value="1"/>
</dbReference>
<dbReference type="EC" id="2.5.1.18" evidence="1"/>
<dbReference type="InterPro" id="IPR036249">
    <property type="entry name" value="Thioredoxin-like_sf"/>
</dbReference>
<organism evidence="7 8">
    <name type="scientific">Pristionchus fissidentatus</name>
    <dbReference type="NCBI Taxonomy" id="1538716"/>
    <lineage>
        <taxon>Eukaryota</taxon>
        <taxon>Metazoa</taxon>
        <taxon>Ecdysozoa</taxon>
        <taxon>Nematoda</taxon>
        <taxon>Chromadorea</taxon>
        <taxon>Rhabditida</taxon>
        <taxon>Rhabditina</taxon>
        <taxon>Diplogasteromorpha</taxon>
        <taxon>Diplogasteroidea</taxon>
        <taxon>Neodiplogasteridae</taxon>
        <taxon>Pristionchus</taxon>
    </lineage>
</organism>
<dbReference type="InterPro" id="IPR036282">
    <property type="entry name" value="Glutathione-S-Trfase_C_sf"/>
</dbReference>
<gene>
    <name evidence="7" type="ORF">PFISCL1PPCAC_13830</name>
</gene>
<name>A0AAV5VSW3_9BILA</name>
<dbReference type="EMBL" id="BTSY01000004">
    <property type="protein sequence ID" value="GMT22533.1"/>
    <property type="molecule type" value="Genomic_DNA"/>
</dbReference>
<dbReference type="CDD" id="cd03039">
    <property type="entry name" value="GST_N_Sigma_like"/>
    <property type="match status" value="1"/>
</dbReference>
<dbReference type="SFLD" id="SFLDG01205">
    <property type="entry name" value="AMPS.1"/>
    <property type="match status" value="1"/>
</dbReference>
<keyword evidence="2" id="KW-0808">Transferase</keyword>
<dbReference type="Pfam" id="PF14497">
    <property type="entry name" value="GST_C_3"/>
    <property type="match status" value="1"/>
</dbReference>
<dbReference type="InterPro" id="IPR050213">
    <property type="entry name" value="GST_superfamily"/>
</dbReference>
<evidence type="ECO:0000256" key="1">
    <source>
        <dbReference type="ARBA" id="ARBA00012452"/>
    </source>
</evidence>
<dbReference type="Proteomes" id="UP001432322">
    <property type="component" value="Unassembled WGS sequence"/>
</dbReference>